<evidence type="ECO:0000313" key="2">
    <source>
        <dbReference type="Proteomes" id="UP000276133"/>
    </source>
</evidence>
<dbReference type="EMBL" id="REGN01002641">
    <property type="protein sequence ID" value="RNA26916.1"/>
    <property type="molecule type" value="Genomic_DNA"/>
</dbReference>
<name>A0A3M7RTL3_BRAPC</name>
<organism evidence="1 2">
    <name type="scientific">Brachionus plicatilis</name>
    <name type="common">Marine rotifer</name>
    <name type="synonym">Brachionus muelleri</name>
    <dbReference type="NCBI Taxonomy" id="10195"/>
    <lineage>
        <taxon>Eukaryota</taxon>
        <taxon>Metazoa</taxon>
        <taxon>Spiralia</taxon>
        <taxon>Gnathifera</taxon>
        <taxon>Rotifera</taxon>
        <taxon>Eurotatoria</taxon>
        <taxon>Monogononta</taxon>
        <taxon>Pseudotrocha</taxon>
        <taxon>Ploima</taxon>
        <taxon>Brachionidae</taxon>
        <taxon>Brachionus</taxon>
    </lineage>
</organism>
<dbReference type="AlphaFoldDB" id="A0A3M7RTL3"/>
<reference evidence="1 2" key="1">
    <citation type="journal article" date="2018" name="Sci. Rep.">
        <title>Genomic signatures of local adaptation to the degree of environmental predictability in rotifers.</title>
        <authorList>
            <person name="Franch-Gras L."/>
            <person name="Hahn C."/>
            <person name="Garcia-Roger E.M."/>
            <person name="Carmona M.J."/>
            <person name="Serra M."/>
            <person name="Gomez A."/>
        </authorList>
    </citation>
    <scope>NUCLEOTIDE SEQUENCE [LARGE SCALE GENOMIC DNA]</scope>
    <source>
        <strain evidence="1">HYR1</strain>
    </source>
</reference>
<accession>A0A3M7RTL3</accession>
<gene>
    <name evidence="1" type="ORF">BpHYR1_023713</name>
</gene>
<evidence type="ECO:0000313" key="1">
    <source>
        <dbReference type="EMBL" id="RNA26916.1"/>
    </source>
</evidence>
<keyword evidence="2" id="KW-1185">Reference proteome</keyword>
<dbReference type="Proteomes" id="UP000276133">
    <property type="component" value="Unassembled WGS sequence"/>
</dbReference>
<comment type="caution">
    <text evidence="1">The sequence shown here is derived from an EMBL/GenBank/DDBJ whole genome shotgun (WGS) entry which is preliminary data.</text>
</comment>
<protein>
    <submittedName>
        <fullName evidence="1">Uncharacterized protein</fullName>
    </submittedName>
</protein>
<proteinExistence type="predicted"/>
<sequence length="178" mass="20845">MTKQLYSNTQILLNSNNSLKRFYGISLKIVLKNVSADTNFVPTKFSFCNNSAILAIKLQSFCRAWNSVAQNLYNIFFADLQNLCRNLILLVQSLYQGICQSLSYERLKHVLTKFHNVLYQLIHFSKQFEYLDSTLKTGKEAKKKKLKRLHLENFVKIQNNEENSKNHGNYFINTRHLD</sequence>